<dbReference type="SUPFAM" id="SSF56112">
    <property type="entry name" value="Protein kinase-like (PK-like)"/>
    <property type="match status" value="1"/>
</dbReference>
<organism evidence="2 3">
    <name type="scientific">Penicillium camemberti (strain FM 013)</name>
    <dbReference type="NCBI Taxonomy" id="1429867"/>
    <lineage>
        <taxon>Eukaryota</taxon>
        <taxon>Fungi</taxon>
        <taxon>Dikarya</taxon>
        <taxon>Ascomycota</taxon>
        <taxon>Pezizomycotina</taxon>
        <taxon>Eurotiomycetes</taxon>
        <taxon>Eurotiomycetidae</taxon>
        <taxon>Eurotiales</taxon>
        <taxon>Aspergillaceae</taxon>
        <taxon>Penicillium</taxon>
    </lineage>
</organism>
<reference evidence="2 3" key="1">
    <citation type="journal article" date="2014" name="Nat. Commun.">
        <title>Multiple recent horizontal transfers of a large genomic region in cheese making fungi.</title>
        <authorList>
            <person name="Cheeseman K."/>
            <person name="Ropars J."/>
            <person name="Renault P."/>
            <person name="Dupont J."/>
            <person name="Gouzy J."/>
            <person name="Branca A."/>
            <person name="Abraham A.L."/>
            <person name="Ceppi M."/>
            <person name="Conseiller E."/>
            <person name="Debuchy R."/>
            <person name="Malagnac F."/>
            <person name="Goarin A."/>
            <person name="Silar P."/>
            <person name="Lacoste S."/>
            <person name="Sallet E."/>
            <person name="Bensimon A."/>
            <person name="Giraud T."/>
            <person name="Brygoo Y."/>
        </authorList>
    </citation>
    <scope>NUCLEOTIDE SEQUENCE [LARGE SCALE GENOMIC DNA]</scope>
    <source>
        <strain evidence="3">FM 013</strain>
    </source>
</reference>
<proteinExistence type="predicted"/>
<feature type="region of interest" description="Disordered" evidence="1">
    <location>
        <begin position="236"/>
        <end position="338"/>
    </location>
</feature>
<feature type="region of interest" description="Disordered" evidence="1">
    <location>
        <begin position="110"/>
        <end position="140"/>
    </location>
</feature>
<evidence type="ECO:0000313" key="2">
    <source>
        <dbReference type="EMBL" id="CRL21075.1"/>
    </source>
</evidence>
<dbReference type="GO" id="GO:0016301">
    <property type="term" value="F:kinase activity"/>
    <property type="evidence" value="ECO:0007669"/>
    <property type="project" value="UniProtKB-KW"/>
</dbReference>
<feature type="region of interest" description="Disordered" evidence="1">
    <location>
        <begin position="561"/>
        <end position="611"/>
    </location>
</feature>
<dbReference type="InterPro" id="IPR011009">
    <property type="entry name" value="Kinase-like_dom_sf"/>
</dbReference>
<name>A0A0G4P418_PENC3</name>
<sequence>MMYLSCGDVWQKPSDAKPRPDNTPPPSGSAAGSGSGVGSGSAAFLFFLPFFFLPLAAGLGSSGLGSSAGGSGAAGSSGVGVSGGLSAGFSGSASGSGAVSTAGSAAGSGSGSGSAAGSGVGSGAGSGAGSDSGAGSGVGSGSGSATGSGVGVGSGSAAGSGAGSGSGSAAGSGSGVGSGSAALLFFLPFFFLPLADALGSSGLGSSGLGSSAGGSGAAGSSGVGVSGGLSAGFSGSASGSGAVSTAGSAAGSGSGSGSAAGSGVGSGAGSGAGSDSGAGSEQPRRSRRVAKKSPEYQLLPDRPVVQPAQPVVPPAQPVVPPAQPVVKHQGPALRKPSRPRADQFCVYNKGPEETVPAFIVEYKAPHKFTLAHIKAGLREMELDQVVRYQESEKPEDTCQRVVAAVITQAFSYMIKGGMEYGYVCTGEAFIFLRVPHEDPSTVYYYLSIPREDVGDTTGWTGNPSDDNRLHLTALGQVLAFTLRALQTSPRGIQWQTWAESKLDTWKMIYDDLWGEISELDVPSSVFKSPKSRSKYCRVSPVKTRSKSTVAGFASCAPLEALSSSESDDSPDGSDPNTPSRQPQGSRFTDSSALPPSSAATIPRDGSYSKGKSRQYCTQRCLLGLVTRGILDQKCPNVLDHGVGRHSISQATLIRLLDRQLSQHDPRPDLDIGCESLHIHGTRGALFKVTLLSHGYTFVGKGAPIDFVEHAQHEECVYSRLRPIQGVHVPVLLGGLDLRQPFSYDGIAEIVHLMLMGYAGRTLAKRHEIDRNWLIQQAETSLHAIHGLGVLHNDPIPGNMIWNEGSGRVMYIDFERAQFQDRRAPLESKSPNQKRKQATQSWEKSPNKRPICFERETRRMRHAILW</sequence>
<accession>A0A0G4P418</accession>
<gene>
    <name evidence="2" type="ORF">PCAMFM013_S005g000239</name>
</gene>
<feature type="compositionally biased region" description="Pro residues" evidence="1">
    <location>
        <begin position="310"/>
        <end position="323"/>
    </location>
</feature>
<keyword evidence="2" id="KW-0808">Transferase</keyword>
<dbReference type="Proteomes" id="UP000053732">
    <property type="component" value="Unassembled WGS sequence"/>
</dbReference>
<feature type="compositionally biased region" description="Polar residues" evidence="1">
    <location>
        <begin position="580"/>
        <end position="599"/>
    </location>
</feature>
<dbReference type="STRING" id="1429867.A0A0G4P418"/>
<feature type="compositionally biased region" description="Gly residues" evidence="1">
    <location>
        <begin position="250"/>
        <end position="276"/>
    </location>
</feature>
<dbReference type="EMBL" id="HG793138">
    <property type="protein sequence ID" value="CRL21075.1"/>
    <property type="molecule type" value="Genomic_DNA"/>
</dbReference>
<protein>
    <submittedName>
        <fullName evidence="2">Protein kinase-like domain</fullName>
    </submittedName>
</protein>
<feature type="region of interest" description="Disordered" evidence="1">
    <location>
        <begin position="821"/>
        <end position="849"/>
    </location>
</feature>
<dbReference type="AlphaFoldDB" id="A0A0G4P418"/>
<keyword evidence="2" id="KW-0418">Kinase</keyword>
<evidence type="ECO:0000313" key="3">
    <source>
        <dbReference type="Proteomes" id="UP000053732"/>
    </source>
</evidence>
<keyword evidence="3" id="KW-1185">Reference proteome</keyword>
<feature type="compositionally biased region" description="Low complexity" evidence="1">
    <location>
        <begin position="236"/>
        <end position="249"/>
    </location>
</feature>
<evidence type="ECO:0000256" key="1">
    <source>
        <dbReference type="SAM" id="MobiDB-lite"/>
    </source>
</evidence>
<feature type="region of interest" description="Disordered" evidence="1">
    <location>
        <begin position="11"/>
        <end position="34"/>
    </location>
</feature>